<evidence type="ECO:0000313" key="2">
    <source>
        <dbReference type="EMBL" id="PIO10605.1"/>
    </source>
</evidence>
<dbReference type="EMBL" id="KZ369065">
    <property type="protein sequence ID" value="PIO10605.1"/>
    <property type="molecule type" value="Genomic_DNA"/>
</dbReference>
<sequence>MDAVRPEEKKGRRRRRRGGRCRTRTPEEEPEEPEEEEDRGRNRRKIEERRKKKHLNKGIVKNCLLGFQIPISPRPQTPTTTGQGCGDEALVLINMGTRCFGGLPQSTLSMLRACGLVRFRRGGRSLVPPSFPAAYQVACSDKGLVWIFGGTPRLFFLYFFAGFPLKSIPDLKGLV</sequence>
<name>A0A2G9Q4Y0_AQUCT</name>
<evidence type="ECO:0000256" key="1">
    <source>
        <dbReference type="SAM" id="MobiDB-lite"/>
    </source>
</evidence>
<evidence type="ECO:0000313" key="3">
    <source>
        <dbReference type="Proteomes" id="UP000228934"/>
    </source>
</evidence>
<feature type="region of interest" description="Disordered" evidence="1">
    <location>
        <begin position="1"/>
        <end position="43"/>
    </location>
</feature>
<keyword evidence="3" id="KW-1185">Reference proteome</keyword>
<dbReference type="AlphaFoldDB" id="A0A2G9Q4Y0"/>
<reference evidence="3" key="1">
    <citation type="journal article" date="2017" name="Nat. Commun.">
        <title>The North American bullfrog draft genome provides insight into hormonal regulation of long noncoding RNA.</title>
        <authorList>
            <person name="Hammond S.A."/>
            <person name="Warren R.L."/>
            <person name="Vandervalk B.P."/>
            <person name="Kucuk E."/>
            <person name="Khan H."/>
            <person name="Gibb E.A."/>
            <person name="Pandoh P."/>
            <person name="Kirk H."/>
            <person name="Zhao Y."/>
            <person name="Jones M."/>
            <person name="Mungall A.J."/>
            <person name="Coope R."/>
            <person name="Pleasance S."/>
            <person name="Moore R.A."/>
            <person name="Holt R.A."/>
            <person name="Round J.M."/>
            <person name="Ohora S."/>
            <person name="Walle B.V."/>
            <person name="Veldhoen N."/>
            <person name="Helbing C.C."/>
            <person name="Birol I."/>
        </authorList>
    </citation>
    <scope>NUCLEOTIDE SEQUENCE [LARGE SCALE GENOMIC DNA]</scope>
</reference>
<gene>
    <name evidence="2" type="ORF">AB205_0134820</name>
</gene>
<feature type="compositionally biased region" description="Basic residues" evidence="1">
    <location>
        <begin position="11"/>
        <end position="23"/>
    </location>
</feature>
<feature type="compositionally biased region" description="Acidic residues" evidence="1">
    <location>
        <begin position="28"/>
        <end position="37"/>
    </location>
</feature>
<protein>
    <submittedName>
        <fullName evidence="2">Uncharacterized protein</fullName>
    </submittedName>
</protein>
<dbReference type="OrthoDB" id="10525057at2759"/>
<organism evidence="2 3">
    <name type="scientific">Aquarana catesbeiana</name>
    <name type="common">American bullfrog</name>
    <name type="synonym">Rana catesbeiana</name>
    <dbReference type="NCBI Taxonomy" id="8400"/>
    <lineage>
        <taxon>Eukaryota</taxon>
        <taxon>Metazoa</taxon>
        <taxon>Chordata</taxon>
        <taxon>Craniata</taxon>
        <taxon>Vertebrata</taxon>
        <taxon>Euteleostomi</taxon>
        <taxon>Amphibia</taxon>
        <taxon>Batrachia</taxon>
        <taxon>Anura</taxon>
        <taxon>Neobatrachia</taxon>
        <taxon>Ranoidea</taxon>
        <taxon>Ranidae</taxon>
        <taxon>Aquarana</taxon>
    </lineage>
</organism>
<feature type="compositionally biased region" description="Basic and acidic residues" evidence="1">
    <location>
        <begin position="1"/>
        <end position="10"/>
    </location>
</feature>
<dbReference type="Proteomes" id="UP000228934">
    <property type="component" value="Unassembled WGS sequence"/>
</dbReference>
<accession>A0A2G9Q4Y0</accession>
<proteinExistence type="predicted"/>